<evidence type="ECO:0000256" key="1">
    <source>
        <dbReference type="SAM" id="Phobius"/>
    </source>
</evidence>
<reference evidence="3 4" key="1">
    <citation type="journal article" date="2013" name="Genome Biol. Evol.">
        <title>Complete genomes of two dipteran-associated spiroplasmas provided insights into the origin, dynamics, and impacts of viral invasion in spiroplasma.</title>
        <authorList>
            <person name="Ku C."/>
            <person name="Lo W.S."/>
            <person name="Chen L.L."/>
            <person name="Kuo C.H."/>
        </authorList>
    </citation>
    <scope>NUCLEOTIDE SEQUENCE [LARGE SCALE GENOMIC DNA]</scope>
    <source>
        <strain evidence="3">EA-1</strain>
    </source>
</reference>
<feature type="transmembrane region" description="Helical" evidence="1">
    <location>
        <begin position="70"/>
        <end position="88"/>
    </location>
</feature>
<evidence type="ECO:0000313" key="3">
    <source>
        <dbReference type="EMBL" id="AGM26126.1"/>
    </source>
</evidence>
<feature type="transmembrane region" description="Helical" evidence="1">
    <location>
        <begin position="36"/>
        <end position="58"/>
    </location>
</feature>
<accession>R4ULP0</accession>
<dbReference type="KEGG" id="ssyr:SSYRP_v1c05360"/>
<evidence type="ECO:0000259" key="2">
    <source>
        <dbReference type="Pfam" id="PF01757"/>
    </source>
</evidence>
<feature type="transmembrane region" description="Helical" evidence="1">
    <location>
        <begin position="239"/>
        <end position="262"/>
    </location>
</feature>
<evidence type="ECO:0000313" key="4">
    <source>
        <dbReference type="Proteomes" id="UP000013963"/>
    </source>
</evidence>
<feature type="transmembrane region" description="Helical" evidence="1">
    <location>
        <begin position="300"/>
        <end position="321"/>
    </location>
</feature>
<dbReference type="InterPro" id="IPR002656">
    <property type="entry name" value="Acyl_transf_3_dom"/>
</dbReference>
<keyword evidence="4" id="KW-1185">Reference proteome</keyword>
<dbReference type="RefSeq" id="WP_016340772.1">
    <property type="nucleotide sequence ID" value="NC_021284.1"/>
</dbReference>
<feature type="domain" description="Acyltransferase 3" evidence="2">
    <location>
        <begin position="6"/>
        <end position="317"/>
    </location>
</feature>
<dbReference type="STRING" id="1276229.SSYRP_v1c05360"/>
<proteinExistence type="predicted"/>
<feature type="transmembrane region" description="Helical" evidence="1">
    <location>
        <begin position="12"/>
        <end position="30"/>
    </location>
</feature>
<dbReference type="OrthoDB" id="388674at2"/>
<protein>
    <recommendedName>
        <fullName evidence="2">Acyltransferase 3 domain-containing protein</fullName>
    </recommendedName>
</protein>
<feature type="transmembrane region" description="Helical" evidence="1">
    <location>
        <begin position="135"/>
        <end position="154"/>
    </location>
</feature>
<dbReference type="GO" id="GO:0016747">
    <property type="term" value="F:acyltransferase activity, transferring groups other than amino-acyl groups"/>
    <property type="evidence" value="ECO:0007669"/>
    <property type="project" value="InterPro"/>
</dbReference>
<gene>
    <name evidence="3" type="ORF">SSYRP_v1c05360</name>
</gene>
<feature type="transmembrane region" description="Helical" evidence="1">
    <location>
        <begin position="174"/>
        <end position="197"/>
    </location>
</feature>
<keyword evidence="1" id="KW-1133">Transmembrane helix</keyword>
<sequence>MKKYSNINLLKIFAIIFVIAQHSIPSFWYGNIGLYAAAYPILYNNNTIFALITGFFLINSSTLRSKYLQILLYGLPLLLTHGLGSVDYSLPPNLAFQDFIKKTFDDSWYYYSIIIIYVLAPFITHFYQTNKNSKYWITTLFIVFSTSVVLTNALTRLNNNFGLNFMPGLSYANYFTDMSFVKLFVWFQIGALIKIYNLTDYSKYKWPKLGTYLIAVPICYVMLYFSFTKNATNFEKLAASVNQIFITLFSVSLFGIFSAVPFECDFIDTIAETTLVTYLLHKLQIVWLKQYWTGSNSLRSIIGGILIPVGFMFWTTIGYFYNKTIGVQISKLVKKWDQKFLTTT</sequence>
<dbReference type="HOGENOM" id="CLU_806330_0_0_14"/>
<keyword evidence="1" id="KW-0472">Membrane</keyword>
<dbReference type="Proteomes" id="UP000013963">
    <property type="component" value="Chromosome"/>
</dbReference>
<feature type="transmembrane region" description="Helical" evidence="1">
    <location>
        <begin position="108"/>
        <end position="128"/>
    </location>
</feature>
<keyword evidence="1" id="KW-0812">Transmembrane</keyword>
<organism evidence="3 4">
    <name type="scientific">Spiroplasma syrphidicola EA-1</name>
    <dbReference type="NCBI Taxonomy" id="1276229"/>
    <lineage>
        <taxon>Bacteria</taxon>
        <taxon>Bacillati</taxon>
        <taxon>Mycoplasmatota</taxon>
        <taxon>Mollicutes</taxon>
        <taxon>Entomoplasmatales</taxon>
        <taxon>Spiroplasmataceae</taxon>
        <taxon>Spiroplasma</taxon>
    </lineage>
</organism>
<dbReference type="Pfam" id="PF01757">
    <property type="entry name" value="Acyl_transf_3"/>
    <property type="match status" value="1"/>
</dbReference>
<dbReference type="PATRIC" id="fig|1276229.3.peg.531"/>
<feature type="transmembrane region" description="Helical" evidence="1">
    <location>
        <begin position="209"/>
        <end position="227"/>
    </location>
</feature>
<dbReference type="AlphaFoldDB" id="R4ULP0"/>
<dbReference type="EMBL" id="CP005078">
    <property type="protein sequence ID" value="AGM26126.1"/>
    <property type="molecule type" value="Genomic_DNA"/>
</dbReference>
<name>R4ULP0_9MOLU</name>